<dbReference type="KEGG" id="dcr:108212897"/>
<evidence type="ECO:0000313" key="4">
    <source>
        <dbReference type="Proteomes" id="UP000077755"/>
    </source>
</evidence>
<dbReference type="PANTHER" id="PTHR33430">
    <property type="entry name" value="MATERNAL EFFECT EMBRYO ARREST PROTEIN"/>
    <property type="match status" value="1"/>
</dbReference>
<dbReference type="EMBL" id="LNRQ01000003">
    <property type="protein sequence ID" value="KZN03707.1"/>
    <property type="molecule type" value="Genomic_DNA"/>
</dbReference>
<feature type="transmembrane region" description="Helical" evidence="1">
    <location>
        <begin position="126"/>
        <end position="146"/>
    </location>
</feature>
<gene>
    <name evidence="2" type="ORF">DCAR_012463</name>
    <name evidence="3" type="ORF">DCAR_0314115</name>
</gene>
<reference evidence="3" key="2">
    <citation type="submission" date="2022-03" db="EMBL/GenBank/DDBJ databases">
        <title>Draft title - Genomic analysis of global carrot germplasm unveils the trajectory of domestication and the origin of high carotenoid orange carrot.</title>
        <authorList>
            <person name="Iorizzo M."/>
            <person name="Ellison S."/>
            <person name="Senalik D."/>
            <person name="Macko-Podgorni A."/>
            <person name="Grzebelus D."/>
            <person name="Bostan H."/>
            <person name="Rolling W."/>
            <person name="Curaba J."/>
            <person name="Simon P."/>
        </authorList>
    </citation>
    <scope>NUCLEOTIDE SEQUENCE</scope>
    <source>
        <tissue evidence="3">Leaf</tissue>
    </source>
</reference>
<accession>A0A161Y3C4</accession>
<dbReference type="OrthoDB" id="666653at2759"/>
<keyword evidence="1" id="KW-0812">Transmembrane</keyword>
<dbReference type="EMBL" id="CP093345">
    <property type="protein sequence ID" value="WOG94818.1"/>
    <property type="molecule type" value="Genomic_DNA"/>
</dbReference>
<keyword evidence="1" id="KW-0472">Membrane</keyword>
<keyword evidence="1" id="KW-1133">Transmembrane helix</keyword>
<organism evidence="2">
    <name type="scientific">Daucus carota subsp. sativus</name>
    <name type="common">Carrot</name>
    <dbReference type="NCBI Taxonomy" id="79200"/>
    <lineage>
        <taxon>Eukaryota</taxon>
        <taxon>Viridiplantae</taxon>
        <taxon>Streptophyta</taxon>
        <taxon>Embryophyta</taxon>
        <taxon>Tracheophyta</taxon>
        <taxon>Spermatophyta</taxon>
        <taxon>Magnoliopsida</taxon>
        <taxon>eudicotyledons</taxon>
        <taxon>Gunneridae</taxon>
        <taxon>Pentapetalae</taxon>
        <taxon>asterids</taxon>
        <taxon>campanulids</taxon>
        <taxon>Apiales</taxon>
        <taxon>Apiaceae</taxon>
        <taxon>Apioideae</taxon>
        <taxon>Scandiceae</taxon>
        <taxon>Daucinae</taxon>
        <taxon>Daucus</taxon>
        <taxon>Daucus sect. Daucus</taxon>
    </lineage>
</organism>
<proteinExistence type="predicted"/>
<evidence type="ECO:0000256" key="1">
    <source>
        <dbReference type="SAM" id="Phobius"/>
    </source>
</evidence>
<dbReference type="STRING" id="79200.A0A161Y3C4"/>
<evidence type="ECO:0000313" key="3">
    <source>
        <dbReference type="EMBL" id="WOG94818.1"/>
    </source>
</evidence>
<dbReference type="PANTHER" id="PTHR33430:SF6">
    <property type="entry name" value="MATERNAL EFFECT EMBRYO ARREST PROTEIN"/>
    <property type="match status" value="1"/>
</dbReference>
<name>A0A161Y3C4_DAUCS</name>
<feature type="transmembrane region" description="Helical" evidence="1">
    <location>
        <begin position="82"/>
        <end position="102"/>
    </location>
</feature>
<keyword evidence="4" id="KW-1185">Reference proteome</keyword>
<dbReference type="AlphaFoldDB" id="A0A161Y3C4"/>
<dbReference type="Proteomes" id="UP000077755">
    <property type="component" value="Chromosome 3"/>
</dbReference>
<sequence length="204" mass="22561">METEIVVPADHRGRRSSERVRPLKVEFEQESVIITAMDDIFNLNSVLTFAVFVGLSQASPGARSLENRDDCNAGPGVAKMLIVYEVLAFSFFLFSSLFAKLLKLNLRLQSRRFSFVRAPAFSLKDYMWILTAMTSVIGIVLLMLSVVNLVQLQIGLYSCGSIEARIAIWGVCTIVGSALITYVLSVCVGIAVLYAENTEEFGYV</sequence>
<reference evidence="2" key="1">
    <citation type="journal article" date="2016" name="Nat. Genet.">
        <title>A high-quality carrot genome assembly provides new insights into carotenoid accumulation and asterid genome evolution.</title>
        <authorList>
            <person name="Iorizzo M."/>
            <person name="Ellison S."/>
            <person name="Senalik D."/>
            <person name="Zeng P."/>
            <person name="Satapoomin P."/>
            <person name="Huang J."/>
            <person name="Bowman M."/>
            <person name="Iovene M."/>
            <person name="Sanseverino W."/>
            <person name="Cavagnaro P."/>
            <person name="Yildiz M."/>
            <person name="Macko-Podgorni A."/>
            <person name="Moranska E."/>
            <person name="Grzebelus E."/>
            <person name="Grzebelus D."/>
            <person name="Ashrafi H."/>
            <person name="Zheng Z."/>
            <person name="Cheng S."/>
            <person name="Spooner D."/>
            <person name="Van Deynze A."/>
            <person name="Simon P."/>
        </authorList>
    </citation>
    <scope>NUCLEOTIDE SEQUENCE [LARGE SCALE GENOMIC DNA]</scope>
    <source>
        <tissue evidence="2">Leaf</tissue>
    </source>
</reference>
<feature type="transmembrane region" description="Helical" evidence="1">
    <location>
        <begin position="166"/>
        <end position="195"/>
    </location>
</feature>
<dbReference type="Gramene" id="KZN03707">
    <property type="protein sequence ID" value="KZN03707"/>
    <property type="gene ID" value="DCAR_012463"/>
</dbReference>
<evidence type="ECO:0000313" key="2">
    <source>
        <dbReference type="EMBL" id="KZN03707.1"/>
    </source>
</evidence>
<dbReference type="OMA" id="DNCPKCH"/>
<protein>
    <submittedName>
        <fullName evidence="2">Uncharacterized protein</fullName>
    </submittedName>
</protein>